<sequence>MTAPFTLFHGVGACSRTQLILLEQAGADYELRVLRMHEGEHKTEEYLRLNPKGKVPLLVHEGRPLTENVAIATYLARLFPQAQLMPAVEDAWAWSQAVSWLSYVATGLHPTIGRARLPMKFADGEEAQASVKARGLADLYDLLKVADDRLRTQPWLAAGHFTAPDAYLFWATGRSVDCGVDLSRVPAVQAHHKRVAEMPATMRALDKEAKAAG</sequence>
<dbReference type="AlphaFoldDB" id="A0A936ZJK2"/>
<evidence type="ECO:0000256" key="1">
    <source>
        <dbReference type="RuleBase" id="RU003494"/>
    </source>
</evidence>
<dbReference type="SUPFAM" id="SSF52833">
    <property type="entry name" value="Thioredoxin-like"/>
    <property type="match status" value="1"/>
</dbReference>
<feature type="domain" description="GST C-terminal" evidence="3">
    <location>
        <begin position="90"/>
        <end position="213"/>
    </location>
</feature>
<dbReference type="InterPro" id="IPR004045">
    <property type="entry name" value="Glutathione_S-Trfase_N"/>
</dbReference>
<dbReference type="RefSeq" id="WP_201684068.1">
    <property type="nucleotide sequence ID" value="NZ_JAEQNA010000003.1"/>
</dbReference>
<comment type="similarity">
    <text evidence="1">Belongs to the GST superfamily.</text>
</comment>
<dbReference type="Proteomes" id="UP000613011">
    <property type="component" value="Unassembled WGS sequence"/>
</dbReference>
<dbReference type="PANTHER" id="PTHR44051">
    <property type="entry name" value="GLUTATHIONE S-TRANSFERASE-RELATED"/>
    <property type="match status" value="1"/>
</dbReference>
<evidence type="ECO:0000313" key="4">
    <source>
        <dbReference type="EMBL" id="MBL0421007.1"/>
    </source>
</evidence>
<reference evidence="4" key="1">
    <citation type="submission" date="2021-01" db="EMBL/GenBank/DDBJ databases">
        <title>Ramlibacter sp. strain AW1 16S ribosomal RNA gene Genome sequencing and assembly.</title>
        <authorList>
            <person name="Kang M."/>
        </authorList>
    </citation>
    <scope>NUCLEOTIDE SEQUENCE</scope>
    <source>
        <strain evidence="4">AW1</strain>
    </source>
</reference>
<accession>A0A936ZJK2</accession>
<dbReference type="SFLD" id="SFLDG00358">
    <property type="entry name" value="Main_(cytGST)"/>
    <property type="match status" value="1"/>
</dbReference>
<dbReference type="PANTHER" id="PTHR44051:SF8">
    <property type="entry name" value="GLUTATHIONE S-TRANSFERASE GSTA"/>
    <property type="match status" value="1"/>
</dbReference>
<dbReference type="Gene3D" id="3.40.30.10">
    <property type="entry name" value="Glutaredoxin"/>
    <property type="match status" value="1"/>
</dbReference>
<dbReference type="SUPFAM" id="SSF47616">
    <property type="entry name" value="GST C-terminal domain-like"/>
    <property type="match status" value="1"/>
</dbReference>
<dbReference type="CDD" id="cd03057">
    <property type="entry name" value="GST_N_Beta"/>
    <property type="match status" value="1"/>
</dbReference>
<protein>
    <submittedName>
        <fullName evidence="4">Glutathione S-transferase family protein</fullName>
    </submittedName>
</protein>
<dbReference type="InterPro" id="IPR036282">
    <property type="entry name" value="Glutathione-S-Trfase_C_sf"/>
</dbReference>
<name>A0A936ZJK2_9BURK</name>
<feature type="domain" description="GST N-terminal" evidence="2">
    <location>
        <begin position="2"/>
        <end position="83"/>
    </location>
</feature>
<gene>
    <name evidence="4" type="ORF">JI739_11675</name>
</gene>
<evidence type="ECO:0000259" key="2">
    <source>
        <dbReference type="PROSITE" id="PS50404"/>
    </source>
</evidence>
<dbReference type="InterPro" id="IPR036249">
    <property type="entry name" value="Thioredoxin-like_sf"/>
</dbReference>
<dbReference type="InterPro" id="IPR004046">
    <property type="entry name" value="GST_C"/>
</dbReference>
<dbReference type="Gene3D" id="1.20.1050.10">
    <property type="match status" value="1"/>
</dbReference>
<dbReference type="InterPro" id="IPR010987">
    <property type="entry name" value="Glutathione-S-Trfase_C-like"/>
</dbReference>
<keyword evidence="5" id="KW-1185">Reference proteome</keyword>
<comment type="caution">
    <text evidence="4">The sequence shown here is derived from an EMBL/GenBank/DDBJ whole genome shotgun (WGS) entry which is preliminary data.</text>
</comment>
<dbReference type="SFLD" id="SFLDS00019">
    <property type="entry name" value="Glutathione_Transferase_(cytos"/>
    <property type="match status" value="1"/>
</dbReference>
<dbReference type="Pfam" id="PF02798">
    <property type="entry name" value="GST_N"/>
    <property type="match status" value="1"/>
</dbReference>
<dbReference type="PROSITE" id="PS50405">
    <property type="entry name" value="GST_CTER"/>
    <property type="match status" value="1"/>
</dbReference>
<evidence type="ECO:0000313" key="5">
    <source>
        <dbReference type="Proteomes" id="UP000613011"/>
    </source>
</evidence>
<dbReference type="Pfam" id="PF00043">
    <property type="entry name" value="GST_C"/>
    <property type="match status" value="1"/>
</dbReference>
<proteinExistence type="inferred from homology"/>
<dbReference type="SFLD" id="SFLDG01150">
    <property type="entry name" value="Main.1:_Beta-like"/>
    <property type="match status" value="1"/>
</dbReference>
<evidence type="ECO:0000259" key="3">
    <source>
        <dbReference type="PROSITE" id="PS50405"/>
    </source>
</evidence>
<dbReference type="PROSITE" id="PS50404">
    <property type="entry name" value="GST_NTER"/>
    <property type="match status" value="1"/>
</dbReference>
<dbReference type="EMBL" id="JAEQNA010000003">
    <property type="protein sequence ID" value="MBL0421007.1"/>
    <property type="molecule type" value="Genomic_DNA"/>
</dbReference>
<dbReference type="InterPro" id="IPR040079">
    <property type="entry name" value="Glutathione_S-Trfase"/>
</dbReference>
<organism evidence="4 5">
    <name type="scientific">Ramlibacter aurantiacus</name>
    <dbReference type="NCBI Taxonomy" id="2801330"/>
    <lineage>
        <taxon>Bacteria</taxon>
        <taxon>Pseudomonadati</taxon>
        <taxon>Pseudomonadota</taxon>
        <taxon>Betaproteobacteria</taxon>
        <taxon>Burkholderiales</taxon>
        <taxon>Comamonadaceae</taxon>
        <taxon>Ramlibacter</taxon>
    </lineage>
</organism>